<reference evidence="1" key="1">
    <citation type="submission" date="2021-01" db="EMBL/GenBank/DDBJ databases">
        <title>Chromosome-level genome assembly of a human fungal pathogen reveals clustering of transcriptionally co-regulated genes.</title>
        <authorList>
            <person name="Voorhies M."/>
            <person name="Cohen S."/>
            <person name="Shea T.P."/>
            <person name="Petrus S."/>
            <person name="Munoz J.F."/>
            <person name="Poplawski S."/>
            <person name="Goldman W.E."/>
            <person name="Michael T."/>
            <person name="Cuomo C.A."/>
            <person name="Sil A."/>
            <person name="Beyhan S."/>
        </authorList>
    </citation>
    <scope>NUCLEOTIDE SEQUENCE</scope>
    <source>
        <strain evidence="1">WU24</strain>
    </source>
</reference>
<dbReference type="VEuPathDB" id="FungiDB:I7I51_04575"/>
<gene>
    <name evidence="1" type="ORF">I7I51_04575</name>
</gene>
<proteinExistence type="predicted"/>
<evidence type="ECO:0000313" key="1">
    <source>
        <dbReference type="EMBL" id="QSS59779.1"/>
    </source>
</evidence>
<name>A0A8A1M139_AJECA</name>
<dbReference type="AlphaFoldDB" id="A0A8A1M139"/>
<dbReference type="EMBL" id="CP069110">
    <property type="protein sequence ID" value="QSS59779.1"/>
    <property type="molecule type" value="Genomic_DNA"/>
</dbReference>
<protein>
    <submittedName>
        <fullName evidence="1">Uncharacterized protein</fullName>
    </submittedName>
</protein>
<evidence type="ECO:0000313" key="2">
    <source>
        <dbReference type="Proteomes" id="UP000663671"/>
    </source>
</evidence>
<dbReference type="Proteomes" id="UP000663671">
    <property type="component" value="Chromosome 4"/>
</dbReference>
<organism evidence="1 2">
    <name type="scientific">Ajellomyces capsulatus</name>
    <name type="common">Darling's disease fungus</name>
    <name type="synonym">Histoplasma capsulatum</name>
    <dbReference type="NCBI Taxonomy" id="5037"/>
    <lineage>
        <taxon>Eukaryota</taxon>
        <taxon>Fungi</taxon>
        <taxon>Dikarya</taxon>
        <taxon>Ascomycota</taxon>
        <taxon>Pezizomycotina</taxon>
        <taxon>Eurotiomycetes</taxon>
        <taxon>Eurotiomycetidae</taxon>
        <taxon>Onygenales</taxon>
        <taxon>Ajellomycetaceae</taxon>
        <taxon>Histoplasma</taxon>
    </lineage>
</organism>
<sequence length="185" mass="20961">MDATLGHGSMKVEEPSHTGARLLPPKILFNSVCMLVYLTSALLRNLGAGIAPFYARDNMNGAYNVDLSRMQRGPWRGGANWKRKWIKTQEFNRDKVIFIYDETIYAMNEIKINGHLLSLYAQRRDKPLSRTSKPFQGPLQCRWLSIPKQIVPANGDDRRHRLSTDAEGRSAGCYLVSRTHLDGGK</sequence>
<accession>A0A8A1M139</accession>